<protein>
    <submittedName>
        <fullName evidence="1">Uncharacterized protein</fullName>
    </submittedName>
</protein>
<comment type="caution">
    <text evidence="1">The sequence shown here is derived from an EMBL/GenBank/DDBJ whole genome shotgun (WGS) entry which is preliminary data.</text>
</comment>
<keyword evidence="2" id="KW-1185">Reference proteome</keyword>
<reference evidence="1 2" key="1">
    <citation type="submission" date="2018-09" db="EMBL/GenBank/DDBJ databases">
        <title>Phylogeny of the Shewanellaceae, and recommendation for two new genera, Pseudoshewanella and Parashewanella.</title>
        <authorList>
            <person name="Wang G."/>
        </authorList>
    </citation>
    <scope>NUCLEOTIDE SEQUENCE [LARGE SCALE GENOMIC DNA]</scope>
    <source>
        <strain evidence="1 2">C51</strain>
    </source>
</reference>
<evidence type="ECO:0000313" key="2">
    <source>
        <dbReference type="Proteomes" id="UP000281474"/>
    </source>
</evidence>
<dbReference type="EMBL" id="QZEI01000038">
    <property type="protein sequence ID" value="RLV59308.1"/>
    <property type="molecule type" value="Genomic_DNA"/>
</dbReference>
<dbReference type="OrthoDB" id="9829157at2"/>
<sequence length="325" mass="38111">MSIPSSLPLWHLKQISYTLDDVVMCEHRESSSILDKLCQWFEAENKEIIITPFLSQLFDQALPVMKLRAWQRLRSHAFRAEDLVLRITPYRHLTAVFRGKESIEITLRDDSFPELNMFEAFLADAIASSRDTCTMRSFSLDIDRGEYSFITPSDETTYSVGDQIDKTIKLAYAETFFSSAADKQLIYRFCYQFFPIILFEQVFQEYTVTFHYESDCNYILERLADNQFLITNIFRLSYKENPFELSIHRFPDSSYIKSIKVIATVLVIGSDFLCVNFERIFSYFKEEELQQLTNNGIELKVIPRPEPLRPNKTIPHKLNSQRLKA</sequence>
<dbReference type="RefSeq" id="WP_121839409.1">
    <property type="nucleotide sequence ID" value="NZ_ML014787.1"/>
</dbReference>
<gene>
    <name evidence="1" type="ORF">D5018_12900</name>
</gene>
<accession>A0A3L8PXW9</accession>
<name>A0A3L8PXW9_9GAMM</name>
<dbReference type="Proteomes" id="UP000281474">
    <property type="component" value="Unassembled WGS sequence"/>
</dbReference>
<organism evidence="1 2">
    <name type="scientific">Parashewanella curva</name>
    <dbReference type="NCBI Taxonomy" id="2338552"/>
    <lineage>
        <taxon>Bacteria</taxon>
        <taxon>Pseudomonadati</taxon>
        <taxon>Pseudomonadota</taxon>
        <taxon>Gammaproteobacteria</taxon>
        <taxon>Alteromonadales</taxon>
        <taxon>Shewanellaceae</taxon>
        <taxon>Parashewanella</taxon>
    </lineage>
</organism>
<proteinExistence type="predicted"/>
<evidence type="ECO:0000313" key="1">
    <source>
        <dbReference type="EMBL" id="RLV59308.1"/>
    </source>
</evidence>
<dbReference type="AlphaFoldDB" id="A0A3L8PXW9"/>